<dbReference type="InterPro" id="IPR011519">
    <property type="entry name" value="UnbV_ASPIC"/>
</dbReference>
<name>A0A831VNP1_9FLAO</name>
<feature type="domain" description="ASPIC/UnbV" evidence="2">
    <location>
        <begin position="491"/>
        <end position="564"/>
    </location>
</feature>
<accession>A0A831VNP1</accession>
<dbReference type="InterPro" id="IPR027039">
    <property type="entry name" value="Crtac1"/>
</dbReference>
<dbReference type="InterPro" id="IPR028994">
    <property type="entry name" value="Integrin_alpha_N"/>
</dbReference>
<proteinExistence type="predicted"/>
<dbReference type="SUPFAM" id="SSF69318">
    <property type="entry name" value="Integrin alpha N-terminal domain"/>
    <property type="match status" value="1"/>
</dbReference>
<dbReference type="EMBL" id="DRGL01000031">
    <property type="protein sequence ID" value="HEA21136.1"/>
    <property type="molecule type" value="Genomic_DNA"/>
</dbReference>
<organism evidence="3">
    <name type="scientific">Pricia antarctica</name>
    <dbReference type="NCBI Taxonomy" id="641691"/>
    <lineage>
        <taxon>Bacteria</taxon>
        <taxon>Pseudomonadati</taxon>
        <taxon>Bacteroidota</taxon>
        <taxon>Flavobacteriia</taxon>
        <taxon>Flavobacteriales</taxon>
        <taxon>Flavobacteriaceae</taxon>
        <taxon>Pricia</taxon>
    </lineage>
</organism>
<protein>
    <submittedName>
        <fullName evidence="3">CRTAC1 family protein</fullName>
    </submittedName>
</protein>
<reference evidence="3" key="1">
    <citation type="journal article" date="2020" name="mSystems">
        <title>Genome- and Community-Level Interaction Insights into Carbon Utilization and Element Cycling Functions of Hydrothermarchaeota in Hydrothermal Sediment.</title>
        <authorList>
            <person name="Zhou Z."/>
            <person name="Liu Y."/>
            <person name="Xu W."/>
            <person name="Pan J."/>
            <person name="Luo Z.H."/>
            <person name="Li M."/>
        </authorList>
    </citation>
    <scope>NUCLEOTIDE SEQUENCE [LARGE SCALE GENOMIC DNA]</scope>
    <source>
        <strain evidence="3">HyVt-345</strain>
    </source>
</reference>
<evidence type="ECO:0000313" key="3">
    <source>
        <dbReference type="EMBL" id="HEA21136.1"/>
    </source>
</evidence>
<dbReference type="PANTHER" id="PTHR16026">
    <property type="entry name" value="CARTILAGE ACIDIC PROTEIN 1"/>
    <property type="match status" value="1"/>
</dbReference>
<gene>
    <name evidence="3" type="ORF">ENH87_09480</name>
</gene>
<evidence type="ECO:0000256" key="1">
    <source>
        <dbReference type="ARBA" id="ARBA00022729"/>
    </source>
</evidence>
<dbReference type="Gene3D" id="2.130.10.130">
    <property type="entry name" value="Integrin alpha, N-terminal"/>
    <property type="match status" value="2"/>
</dbReference>
<dbReference type="Pfam" id="PF07593">
    <property type="entry name" value="UnbV_ASPIC"/>
    <property type="match status" value="1"/>
</dbReference>
<dbReference type="AlphaFoldDB" id="A0A831VNP1"/>
<dbReference type="Pfam" id="PF13517">
    <property type="entry name" value="FG-GAP_3"/>
    <property type="match status" value="3"/>
</dbReference>
<sequence>MFDNLLPNRRLTSMKLVEKRFLACWLLCFLGHFYVLAQIEFENVTDKAGLVSPLKGIMGHGAAWGDVNGDGFPDLFVGNFADRPDDKYNQRGHSDGPAPDKLLINNGDGTFKEVEDSPVRITGRNSGAAFADFDNDGDLDLVTSHQSFDGPAYEGTEHQRPRTGYNVKNERPNNFLFENDGTGNFIDITDHAGLDLGWPFLGRNTFVFDYDGDGLLDLLMQEDFVAPFKSGGNSRLLKNLGSLKFEDVTAKANLPHGFRNGLYGLGGVVGDINGDTWPDIFFAHSCRMFISNKDGTFHEKIYQMVDEKLTEDGTTNSNWTCGADFGDIDNDGDMDIVMGDHLLNDHPNHRIYVFLNEGNDVESNPIFRDITTESGISGINGKAPHLQLQDIDNDGLLDLMISNSKSFIYRNNGVQKGIPQFENPIGSNVNVGLGYWPSGPLGDYDRDGRLDFFGAEWEPTVASPLLRNVTKDAENYLDVKLDLIDSENRNGIGAKVELFKKGKMGKEEALLGTQIISVSNGYSTGYEAIAHFGLPKHRSVEVRVTMPTNGKIYELNDVERNQLLVVSK</sequence>
<dbReference type="Proteomes" id="UP000886191">
    <property type="component" value="Unassembled WGS sequence"/>
</dbReference>
<dbReference type="InterPro" id="IPR013517">
    <property type="entry name" value="FG-GAP"/>
</dbReference>
<dbReference type="PANTHER" id="PTHR16026:SF0">
    <property type="entry name" value="CARTILAGE ACIDIC PROTEIN 1"/>
    <property type="match status" value="1"/>
</dbReference>
<keyword evidence="1" id="KW-0732">Signal</keyword>
<evidence type="ECO:0000259" key="2">
    <source>
        <dbReference type="Pfam" id="PF07593"/>
    </source>
</evidence>
<comment type="caution">
    <text evidence="3">The sequence shown here is derived from an EMBL/GenBank/DDBJ whole genome shotgun (WGS) entry which is preliminary data.</text>
</comment>